<sequence>MARRIKHADPSFSGDHERRDSASEAQTPRTEPAPAIPNTRANRHETLQQREIPRSANRRSGPLDLFSVPEPKVVADTRCRDEQRDHKNKTAVAAAQTHHASLGGRVETNNWNDPEHQCVHQQQPFSRVHARHGLCSERGSS</sequence>
<name>A0ACB7SY73_HYAAI</name>
<proteinExistence type="predicted"/>
<comment type="caution">
    <text evidence="1">The sequence shown here is derived from an EMBL/GenBank/DDBJ whole genome shotgun (WGS) entry which is preliminary data.</text>
</comment>
<organism evidence="1 2">
    <name type="scientific">Hyalomma asiaticum</name>
    <name type="common">Tick</name>
    <dbReference type="NCBI Taxonomy" id="266040"/>
    <lineage>
        <taxon>Eukaryota</taxon>
        <taxon>Metazoa</taxon>
        <taxon>Ecdysozoa</taxon>
        <taxon>Arthropoda</taxon>
        <taxon>Chelicerata</taxon>
        <taxon>Arachnida</taxon>
        <taxon>Acari</taxon>
        <taxon>Parasitiformes</taxon>
        <taxon>Ixodida</taxon>
        <taxon>Ixodoidea</taxon>
        <taxon>Ixodidae</taxon>
        <taxon>Hyalomminae</taxon>
        <taxon>Hyalomma</taxon>
    </lineage>
</organism>
<keyword evidence="2" id="KW-1185">Reference proteome</keyword>
<evidence type="ECO:0000313" key="1">
    <source>
        <dbReference type="EMBL" id="KAH6938778.1"/>
    </source>
</evidence>
<protein>
    <submittedName>
        <fullName evidence="1">Uncharacterized protein</fullName>
    </submittedName>
</protein>
<dbReference type="EMBL" id="CM023482">
    <property type="protein sequence ID" value="KAH6938778.1"/>
    <property type="molecule type" value="Genomic_DNA"/>
</dbReference>
<accession>A0ACB7SY73</accession>
<dbReference type="Proteomes" id="UP000821845">
    <property type="component" value="Chromosome 2"/>
</dbReference>
<reference evidence="1" key="1">
    <citation type="submission" date="2020-05" db="EMBL/GenBank/DDBJ databases">
        <title>Large-scale comparative analyses of tick genomes elucidate their genetic diversity and vector capacities.</title>
        <authorList>
            <person name="Jia N."/>
            <person name="Wang J."/>
            <person name="Shi W."/>
            <person name="Du L."/>
            <person name="Sun Y."/>
            <person name="Zhan W."/>
            <person name="Jiang J."/>
            <person name="Wang Q."/>
            <person name="Zhang B."/>
            <person name="Ji P."/>
            <person name="Sakyi L.B."/>
            <person name="Cui X."/>
            <person name="Yuan T."/>
            <person name="Jiang B."/>
            <person name="Yang W."/>
            <person name="Lam T.T.-Y."/>
            <person name="Chang Q."/>
            <person name="Ding S."/>
            <person name="Wang X."/>
            <person name="Zhu J."/>
            <person name="Ruan X."/>
            <person name="Zhao L."/>
            <person name="Wei J."/>
            <person name="Que T."/>
            <person name="Du C."/>
            <person name="Cheng J."/>
            <person name="Dai P."/>
            <person name="Han X."/>
            <person name="Huang E."/>
            <person name="Gao Y."/>
            <person name="Liu J."/>
            <person name="Shao H."/>
            <person name="Ye R."/>
            <person name="Li L."/>
            <person name="Wei W."/>
            <person name="Wang X."/>
            <person name="Wang C."/>
            <person name="Yang T."/>
            <person name="Huo Q."/>
            <person name="Li W."/>
            <person name="Guo W."/>
            <person name="Chen H."/>
            <person name="Zhou L."/>
            <person name="Ni X."/>
            <person name="Tian J."/>
            <person name="Zhou Y."/>
            <person name="Sheng Y."/>
            <person name="Liu T."/>
            <person name="Pan Y."/>
            <person name="Xia L."/>
            <person name="Li J."/>
            <person name="Zhao F."/>
            <person name="Cao W."/>
        </authorList>
    </citation>
    <scope>NUCLEOTIDE SEQUENCE</scope>
    <source>
        <strain evidence="1">Hyas-2018</strain>
    </source>
</reference>
<evidence type="ECO:0000313" key="2">
    <source>
        <dbReference type="Proteomes" id="UP000821845"/>
    </source>
</evidence>
<gene>
    <name evidence="1" type="ORF">HPB50_012437</name>
</gene>